<dbReference type="Gene3D" id="1.25.40.20">
    <property type="entry name" value="Ankyrin repeat-containing domain"/>
    <property type="match status" value="2"/>
</dbReference>
<dbReference type="SUPFAM" id="SSF48403">
    <property type="entry name" value="Ankyrin repeat"/>
    <property type="match status" value="1"/>
</dbReference>
<evidence type="ECO:0000256" key="1">
    <source>
        <dbReference type="ARBA" id="ARBA00022737"/>
    </source>
</evidence>
<name>A0A9P4QRT4_9PLEO</name>
<protein>
    <submittedName>
        <fullName evidence="4">Ankyrin</fullName>
    </submittedName>
</protein>
<dbReference type="AlphaFoldDB" id="A0A9P4QRT4"/>
<feature type="repeat" description="ANK" evidence="3">
    <location>
        <begin position="156"/>
        <end position="188"/>
    </location>
</feature>
<keyword evidence="1" id="KW-0677">Repeat</keyword>
<accession>A0A9P4QRT4</accession>
<evidence type="ECO:0000256" key="2">
    <source>
        <dbReference type="ARBA" id="ARBA00023043"/>
    </source>
</evidence>
<dbReference type="InterPro" id="IPR036770">
    <property type="entry name" value="Ankyrin_rpt-contain_sf"/>
</dbReference>
<dbReference type="PROSITE" id="PS50297">
    <property type="entry name" value="ANK_REP_REGION"/>
    <property type="match status" value="2"/>
</dbReference>
<reference evidence="4" key="1">
    <citation type="journal article" date="2020" name="Stud. Mycol.">
        <title>101 Dothideomycetes genomes: a test case for predicting lifestyles and emergence of pathogens.</title>
        <authorList>
            <person name="Haridas S."/>
            <person name="Albert R."/>
            <person name="Binder M."/>
            <person name="Bloem J."/>
            <person name="Labutti K."/>
            <person name="Salamov A."/>
            <person name="Andreopoulos B."/>
            <person name="Baker S."/>
            <person name="Barry K."/>
            <person name="Bills G."/>
            <person name="Bluhm B."/>
            <person name="Cannon C."/>
            <person name="Castanera R."/>
            <person name="Culley D."/>
            <person name="Daum C."/>
            <person name="Ezra D."/>
            <person name="Gonzalez J."/>
            <person name="Henrissat B."/>
            <person name="Kuo A."/>
            <person name="Liang C."/>
            <person name="Lipzen A."/>
            <person name="Lutzoni F."/>
            <person name="Magnuson J."/>
            <person name="Mondo S."/>
            <person name="Nolan M."/>
            <person name="Ohm R."/>
            <person name="Pangilinan J."/>
            <person name="Park H.-J."/>
            <person name="Ramirez L."/>
            <person name="Alfaro M."/>
            <person name="Sun H."/>
            <person name="Tritt A."/>
            <person name="Yoshinaga Y."/>
            <person name="Zwiers L.-H."/>
            <person name="Turgeon B."/>
            <person name="Goodwin S."/>
            <person name="Spatafora J."/>
            <person name="Crous P."/>
            <person name="Grigoriev I."/>
        </authorList>
    </citation>
    <scope>NUCLEOTIDE SEQUENCE</scope>
    <source>
        <strain evidence="4">CBS 125425</strain>
    </source>
</reference>
<dbReference type="Pfam" id="PF12796">
    <property type="entry name" value="Ank_2"/>
    <property type="match status" value="2"/>
</dbReference>
<evidence type="ECO:0000313" key="5">
    <source>
        <dbReference type="Proteomes" id="UP000799444"/>
    </source>
</evidence>
<gene>
    <name evidence="4" type="ORF">EJ04DRAFT_587823</name>
</gene>
<keyword evidence="5" id="KW-1185">Reference proteome</keyword>
<comment type="caution">
    <text evidence="4">The sequence shown here is derived from an EMBL/GenBank/DDBJ whole genome shotgun (WGS) entry which is preliminary data.</text>
</comment>
<feature type="repeat" description="ANK" evidence="3">
    <location>
        <begin position="27"/>
        <end position="59"/>
    </location>
</feature>
<sequence length="351" mass="38599">MLNEGRYLHSVVRASSTKVDISILENERWTALHLASAYGVQEIVEALIGAGADVSCSHLESPTPPAMAAVNNHVPVIRLLRDHGADMDSGEFPPIWQAVMKGRQDAVEALLDLNAYSGSGAAELNEALRIASARGNQSLIEVLLDRRASLSSQDGNGRTALHYALSGMHIAVADVLVDRGANPLIEDNIGSTPLDLVVVHGMAAADFIHRHMGELTASISRRPSLLEAMGKQSSQAAPAIRKMISGTWTGFFEHLSWIKGTQQSFSISIPESDPNDTRQATFSSQLEHDEIGDFHFHGFVDQIGVVWFVKLYKRHGWLYRGQLNTDRRHMRGTWGSNRKLWFGTFELNLDA</sequence>
<dbReference type="Proteomes" id="UP000799444">
    <property type="component" value="Unassembled WGS sequence"/>
</dbReference>
<dbReference type="PANTHER" id="PTHR24171:SF9">
    <property type="entry name" value="ANKYRIN REPEAT DOMAIN-CONTAINING PROTEIN 39"/>
    <property type="match status" value="1"/>
</dbReference>
<dbReference type="PROSITE" id="PS50088">
    <property type="entry name" value="ANK_REPEAT"/>
    <property type="match status" value="3"/>
</dbReference>
<dbReference type="EMBL" id="ML996235">
    <property type="protein sequence ID" value="KAF2729771.1"/>
    <property type="molecule type" value="Genomic_DNA"/>
</dbReference>
<evidence type="ECO:0000256" key="3">
    <source>
        <dbReference type="PROSITE-ProRule" id="PRU00023"/>
    </source>
</evidence>
<dbReference type="InterPro" id="IPR002110">
    <property type="entry name" value="Ankyrin_rpt"/>
</dbReference>
<evidence type="ECO:0000313" key="4">
    <source>
        <dbReference type="EMBL" id="KAF2729771.1"/>
    </source>
</evidence>
<keyword evidence="2 3" id="KW-0040">ANK repeat</keyword>
<dbReference type="PANTHER" id="PTHR24171">
    <property type="entry name" value="ANKYRIN REPEAT DOMAIN-CONTAINING PROTEIN 39-RELATED"/>
    <property type="match status" value="1"/>
</dbReference>
<dbReference type="SMART" id="SM00248">
    <property type="entry name" value="ANK"/>
    <property type="match status" value="5"/>
</dbReference>
<organism evidence="4 5">
    <name type="scientific">Polyplosphaeria fusca</name>
    <dbReference type="NCBI Taxonomy" id="682080"/>
    <lineage>
        <taxon>Eukaryota</taxon>
        <taxon>Fungi</taxon>
        <taxon>Dikarya</taxon>
        <taxon>Ascomycota</taxon>
        <taxon>Pezizomycotina</taxon>
        <taxon>Dothideomycetes</taxon>
        <taxon>Pleosporomycetidae</taxon>
        <taxon>Pleosporales</taxon>
        <taxon>Tetraplosphaeriaceae</taxon>
        <taxon>Polyplosphaeria</taxon>
    </lineage>
</organism>
<proteinExistence type="predicted"/>
<dbReference type="OrthoDB" id="195446at2759"/>
<feature type="repeat" description="ANK" evidence="3">
    <location>
        <begin position="60"/>
        <end position="92"/>
    </location>
</feature>